<dbReference type="RefSeq" id="WP_307395967.1">
    <property type="nucleotide sequence ID" value="NZ_BAAADK010000046.1"/>
</dbReference>
<evidence type="ECO:0000313" key="2">
    <source>
        <dbReference type="Proteomes" id="UP001235840"/>
    </source>
</evidence>
<evidence type="ECO:0000313" key="1">
    <source>
        <dbReference type="EMBL" id="MDQ0167194.1"/>
    </source>
</evidence>
<accession>A0ABT9W297</accession>
<organism evidence="1 2">
    <name type="scientific">Caldalkalibacillus horti</name>
    <dbReference type="NCBI Taxonomy" id="77523"/>
    <lineage>
        <taxon>Bacteria</taxon>
        <taxon>Bacillati</taxon>
        <taxon>Bacillota</taxon>
        <taxon>Bacilli</taxon>
        <taxon>Bacillales</taxon>
        <taxon>Bacillaceae</taxon>
        <taxon>Caldalkalibacillus</taxon>
    </lineage>
</organism>
<reference evidence="1 2" key="1">
    <citation type="submission" date="2023-07" db="EMBL/GenBank/DDBJ databases">
        <title>Genomic Encyclopedia of Type Strains, Phase IV (KMG-IV): sequencing the most valuable type-strain genomes for metagenomic binning, comparative biology and taxonomic classification.</title>
        <authorList>
            <person name="Goeker M."/>
        </authorList>
    </citation>
    <scope>NUCLEOTIDE SEQUENCE [LARGE SCALE GENOMIC DNA]</scope>
    <source>
        <strain evidence="1 2">DSM 12751</strain>
    </source>
</reference>
<sequence>MKLRTKYGLITLAIFLVLAVLSGIVINYNNKTVTFQELVIENVTEGDIRYISFRKFPDAGYSEDNIVRIESEQEIKRVLDRLTEGEFKRTNSTRELGTSEYMFDISGDYKLLYILQIFSNGFVIVDNSSGSIRDYITENDFDFSFLDQYFDE</sequence>
<dbReference type="Proteomes" id="UP001235840">
    <property type="component" value="Unassembled WGS sequence"/>
</dbReference>
<name>A0ABT9W297_9BACI</name>
<evidence type="ECO:0008006" key="3">
    <source>
        <dbReference type="Google" id="ProtNLM"/>
    </source>
</evidence>
<comment type="caution">
    <text evidence="1">The sequence shown here is derived from an EMBL/GenBank/DDBJ whole genome shotgun (WGS) entry which is preliminary data.</text>
</comment>
<keyword evidence="2" id="KW-1185">Reference proteome</keyword>
<dbReference type="EMBL" id="JAUSTY010000013">
    <property type="protein sequence ID" value="MDQ0167194.1"/>
    <property type="molecule type" value="Genomic_DNA"/>
</dbReference>
<gene>
    <name evidence="1" type="ORF">J2S11_003119</name>
</gene>
<proteinExistence type="predicted"/>
<protein>
    <recommendedName>
        <fullName evidence="3">PepSY domain-containing protein</fullName>
    </recommendedName>
</protein>